<accession>A0A3L6ZVQ1</accession>
<dbReference type="AlphaFoldDB" id="A0A3L6ZVQ1"/>
<dbReference type="Proteomes" id="UP000270299">
    <property type="component" value="Unassembled WGS sequence"/>
</dbReference>
<gene>
    <name evidence="5" type="ORF">D9V29_07920</name>
</gene>
<feature type="domain" description="Gfo/Idh/MocA-like oxidoreductase N-terminal" evidence="3">
    <location>
        <begin position="8"/>
        <end position="122"/>
    </location>
</feature>
<evidence type="ECO:0000256" key="1">
    <source>
        <dbReference type="ARBA" id="ARBA00023002"/>
    </source>
</evidence>
<organism evidence="5 6">
    <name type="scientific">Mycetocola manganoxydans</name>
    <dbReference type="NCBI Taxonomy" id="699879"/>
    <lineage>
        <taxon>Bacteria</taxon>
        <taxon>Bacillati</taxon>
        <taxon>Actinomycetota</taxon>
        <taxon>Actinomycetes</taxon>
        <taxon>Micrococcales</taxon>
        <taxon>Microbacteriaceae</taxon>
        <taxon>Mycetocola</taxon>
    </lineage>
</organism>
<reference evidence="5 6" key="1">
    <citation type="submission" date="2018-10" db="EMBL/GenBank/DDBJ databases">
        <authorList>
            <person name="Li J."/>
        </authorList>
    </citation>
    <scope>NUCLEOTIDE SEQUENCE [LARGE SCALE GENOMIC DNA]</scope>
    <source>
        <strain evidence="5 6">CCTCC AB209002</strain>
    </source>
</reference>
<dbReference type="InterPro" id="IPR000683">
    <property type="entry name" value="Gfo/Idh/MocA-like_OxRdtase_N"/>
</dbReference>
<keyword evidence="1" id="KW-0560">Oxidoreductase</keyword>
<dbReference type="PANTHER" id="PTHR43818">
    <property type="entry name" value="BCDNA.GH03377"/>
    <property type="match status" value="1"/>
</dbReference>
<evidence type="ECO:0000256" key="2">
    <source>
        <dbReference type="ARBA" id="ARBA00023027"/>
    </source>
</evidence>
<dbReference type="PANTHER" id="PTHR43818:SF11">
    <property type="entry name" value="BCDNA.GH03377"/>
    <property type="match status" value="1"/>
</dbReference>
<dbReference type="SUPFAM" id="SSF55347">
    <property type="entry name" value="Glyceraldehyde-3-phosphate dehydrogenase-like, C-terminal domain"/>
    <property type="match status" value="1"/>
</dbReference>
<proteinExistence type="predicted"/>
<dbReference type="InterPro" id="IPR036291">
    <property type="entry name" value="NAD(P)-bd_dom_sf"/>
</dbReference>
<dbReference type="GO" id="GO:0016491">
    <property type="term" value="F:oxidoreductase activity"/>
    <property type="evidence" value="ECO:0007669"/>
    <property type="project" value="UniProtKB-KW"/>
</dbReference>
<dbReference type="EMBL" id="RCUV01000007">
    <property type="protein sequence ID" value="RLP71765.1"/>
    <property type="molecule type" value="Genomic_DNA"/>
</dbReference>
<dbReference type="InterPro" id="IPR050463">
    <property type="entry name" value="Gfo/Idh/MocA_oxidrdct_glycsds"/>
</dbReference>
<dbReference type="GO" id="GO:0000166">
    <property type="term" value="F:nucleotide binding"/>
    <property type="evidence" value="ECO:0007669"/>
    <property type="project" value="InterPro"/>
</dbReference>
<evidence type="ECO:0000313" key="6">
    <source>
        <dbReference type="Proteomes" id="UP000270299"/>
    </source>
</evidence>
<keyword evidence="2" id="KW-0520">NAD</keyword>
<name>A0A3L6ZVQ1_9MICO</name>
<evidence type="ECO:0000259" key="4">
    <source>
        <dbReference type="Pfam" id="PF22725"/>
    </source>
</evidence>
<dbReference type="Gene3D" id="3.30.360.10">
    <property type="entry name" value="Dihydrodipicolinate Reductase, domain 2"/>
    <property type="match status" value="1"/>
</dbReference>
<protein>
    <submittedName>
        <fullName evidence="5">Gfo/Idh/MocA family oxidoreductase</fullName>
    </submittedName>
</protein>
<evidence type="ECO:0000259" key="3">
    <source>
        <dbReference type="Pfam" id="PF01408"/>
    </source>
</evidence>
<dbReference type="Pfam" id="PF01408">
    <property type="entry name" value="GFO_IDH_MocA"/>
    <property type="match status" value="1"/>
</dbReference>
<dbReference type="Pfam" id="PF22725">
    <property type="entry name" value="GFO_IDH_MocA_C3"/>
    <property type="match status" value="1"/>
</dbReference>
<feature type="domain" description="GFO/IDH/MocA-like oxidoreductase" evidence="4">
    <location>
        <begin position="135"/>
        <end position="268"/>
    </location>
</feature>
<keyword evidence="6" id="KW-1185">Reference proteome</keyword>
<dbReference type="OrthoDB" id="9776544at2"/>
<evidence type="ECO:0000313" key="5">
    <source>
        <dbReference type="EMBL" id="RLP71765.1"/>
    </source>
</evidence>
<dbReference type="Gene3D" id="3.40.50.720">
    <property type="entry name" value="NAD(P)-binding Rossmann-like Domain"/>
    <property type="match status" value="1"/>
</dbReference>
<comment type="caution">
    <text evidence="5">The sequence shown here is derived from an EMBL/GenBank/DDBJ whole genome shotgun (WGS) entry which is preliminary data.</text>
</comment>
<dbReference type="RefSeq" id="WP_121672784.1">
    <property type="nucleotide sequence ID" value="NZ_BMXM01000001.1"/>
</dbReference>
<sequence length="368" mass="38150">MGEPLNPLNVGIVGCGHIIGAYLETFPRLDAVRLVAVADLDRSRADAVAAEHPGVRSLSVDELMADDEVQLVLNLTIPAAHAPIALQALAAGKIVYGEKPLAANSEQAATVLAAAAEAGITVGCAPDTVLGTGTQTARRAIDDGLIGRPISATATMMTPGHERWHPNPDFYYVPGGGPLLDMGPYYVSALITLLGPVASVIGAASHTRTSRTIGSGPREGEVIPVTTDTHVTGVLVHESGALSTLVMSFDAVATQAANIEIHGETGSLIVPDPNRFDGDVKLRSLGSTDWEILPVSAGYVDASRGIGLQDLALTETDAEPRASGRLAYHALDVMESVLKSAHSGQSVTIESTCERPAAVPLTELSVRA</sequence>
<dbReference type="SUPFAM" id="SSF51735">
    <property type="entry name" value="NAD(P)-binding Rossmann-fold domains"/>
    <property type="match status" value="1"/>
</dbReference>
<dbReference type="InterPro" id="IPR055170">
    <property type="entry name" value="GFO_IDH_MocA-like_dom"/>
</dbReference>